<comment type="caution">
    <text evidence="1">The sequence shown here is derived from an EMBL/GenBank/DDBJ whole genome shotgun (WGS) entry which is preliminary data.</text>
</comment>
<keyword evidence="2" id="KW-1185">Reference proteome</keyword>
<dbReference type="Proteomes" id="UP000789525">
    <property type="component" value="Unassembled WGS sequence"/>
</dbReference>
<feature type="non-terminal residue" evidence="1">
    <location>
        <position position="1"/>
    </location>
</feature>
<protein>
    <submittedName>
        <fullName evidence="1">1579_t:CDS:1</fullName>
    </submittedName>
</protein>
<evidence type="ECO:0000313" key="1">
    <source>
        <dbReference type="EMBL" id="CAG8696206.1"/>
    </source>
</evidence>
<dbReference type="EMBL" id="CAJVPT010031008">
    <property type="protein sequence ID" value="CAG8696206.1"/>
    <property type="molecule type" value="Genomic_DNA"/>
</dbReference>
<gene>
    <name evidence="1" type="ORF">ACOLOM_LOCUS10039</name>
</gene>
<accession>A0ACA9PAH8</accession>
<evidence type="ECO:0000313" key="2">
    <source>
        <dbReference type="Proteomes" id="UP000789525"/>
    </source>
</evidence>
<sequence length="179" mass="19501">VFMTGTIVSIVATMTSLYDLWISPIFARVLSPDLREGCSHIRSKAASRYTKGHPSCVVERGNNAFCGMALDPESLQSPVPPSGLATARDHTIEDRARYAGLYGVAGSLTDGCETEPVLFSPPDLDPAAAPPSAYTASRAEWGSLWKPPCWERARRRNSDVIRRKARSDHEGSVLVEGQR</sequence>
<organism evidence="1 2">
    <name type="scientific">Acaulospora colombiana</name>
    <dbReference type="NCBI Taxonomy" id="27376"/>
    <lineage>
        <taxon>Eukaryota</taxon>
        <taxon>Fungi</taxon>
        <taxon>Fungi incertae sedis</taxon>
        <taxon>Mucoromycota</taxon>
        <taxon>Glomeromycotina</taxon>
        <taxon>Glomeromycetes</taxon>
        <taxon>Diversisporales</taxon>
        <taxon>Acaulosporaceae</taxon>
        <taxon>Acaulospora</taxon>
    </lineage>
</organism>
<reference evidence="1" key="1">
    <citation type="submission" date="2021-06" db="EMBL/GenBank/DDBJ databases">
        <authorList>
            <person name="Kallberg Y."/>
            <person name="Tangrot J."/>
            <person name="Rosling A."/>
        </authorList>
    </citation>
    <scope>NUCLEOTIDE SEQUENCE</scope>
    <source>
        <strain evidence="1">CL356</strain>
    </source>
</reference>
<proteinExistence type="predicted"/>
<name>A0ACA9PAH8_9GLOM</name>